<feature type="transmembrane region" description="Helical" evidence="6">
    <location>
        <begin position="35"/>
        <end position="55"/>
    </location>
</feature>
<gene>
    <name evidence="8" type="ORF">Tco025E_07702</name>
</gene>
<evidence type="ECO:0000256" key="2">
    <source>
        <dbReference type="ARBA" id="ARBA00022448"/>
    </source>
</evidence>
<feature type="transmembrane region" description="Helical" evidence="6">
    <location>
        <begin position="270"/>
        <end position="289"/>
    </location>
</feature>
<evidence type="ECO:0000256" key="4">
    <source>
        <dbReference type="ARBA" id="ARBA00022989"/>
    </source>
</evidence>
<evidence type="ECO:0000256" key="1">
    <source>
        <dbReference type="ARBA" id="ARBA00004141"/>
    </source>
</evidence>
<dbReference type="PROSITE" id="PS50850">
    <property type="entry name" value="MFS"/>
    <property type="match status" value="1"/>
</dbReference>
<feature type="transmembrane region" description="Helical" evidence="6">
    <location>
        <begin position="88"/>
        <end position="110"/>
    </location>
</feature>
<evidence type="ECO:0000313" key="8">
    <source>
        <dbReference type="EMBL" id="RNF05899.1"/>
    </source>
</evidence>
<organism evidence="8 9">
    <name type="scientific">Trypanosoma conorhini</name>
    <dbReference type="NCBI Taxonomy" id="83891"/>
    <lineage>
        <taxon>Eukaryota</taxon>
        <taxon>Discoba</taxon>
        <taxon>Euglenozoa</taxon>
        <taxon>Kinetoplastea</taxon>
        <taxon>Metakinetoplastina</taxon>
        <taxon>Trypanosomatida</taxon>
        <taxon>Trypanosomatidae</taxon>
        <taxon>Trypanosoma</taxon>
    </lineage>
</organism>
<feature type="transmembrane region" description="Helical" evidence="6">
    <location>
        <begin position="153"/>
        <end position="171"/>
    </location>
</feature>
<sequence length="425" mass="45266">MHFAIFGTMNSFTVFLDGMMNDATLAYPSQTELSLGNSIAMGLTPVFGLLGGFLSDRFHPRILLLVAMAALYVSLLAGALWAKTGVGVALSFALPLSFAAGMMITPVIAATSSWFDKHQSSAIGLVFAGGGCGSLIFPLYIESFLNHYGWRTTFRFLTILVGTGVIGAVLVEKRSQPSLNVGTDAGVEYTLAAVPDSKTRTFRNAHLRPREIVRFIFTPMLMVSFLCQIFYLFSFSSAIYLPVPLALTMGKEGTVYHAFARIDSDAAGRLLTWFGIAQTAGAILSGFVSAHVGGEAVFCFCSAIAAIGFCLLALSTAYVALSFSVMVLAFSVSGMLSTYPAILTKIYHGANLGLSMSLVFLAGCVSGLAAAPVQSAMQSAKNNDYTYGCVVAAGCAVGAAYACYFFQWKCKYEVMELIDKELSPV</sequence>
<evidence type="ECO:0000259" key="7">
    <source>
        <dbReference type="PROSITE" id="PS50850"/>
    </source>
</evidence>
<feature type="domain" description="Major facilitator superfamily (MFS) profile" evidence="7">
    <location>
        <begin position="1"/>
        <end position="411"/>
    </location>
</feature>
<dbReference type="OrthoDB" id="251808at2759"/>
<feature type="transmembrane region" description="Helical" evidence="6">
    <location>
        <begin position="62"/>
        <end position="82"/>
    </location>
</feature>
<feature type="transmembrane region" description="Helical" evidence="6">
    <location>
        <begin position="296"/>
        <end position="314"/>
    </location>
</feature>
<comment type="caution">
    <text evidence="8">The sequence shown here is derived from an EMBL/GenBank/DDBJ whole genome shotgun (WGS) entry which is preliminary data.</text>
</comment>
<dbReference type="GO" id="GO:0016020">
    <property type="term" value="C:membrane"/>
    <property type="evidence" value="ECO:0007669"/>
    <property type="project" value="UniProtKB-SubCell"/>
</dbReference>
<keyword evidence="5 6" id="KW-0472">Membrane</keyword>
<keyword evidence="3 6" id="KW-0812">Transmembrane</keyword>
<comment type="subcellular location">
    <subcellularLocation>
        <location evidence="1">Membrane</location>
        <topology evidence="1">Multi-pass membrane protein</topology>
    </subcellularLocation>
</comment>
<evidence type="ECO:0000256" key="5">
    <source>
        <dbReference type="ARBA" id="ARBA00023136"/>
    </source>
</evidence>
<dbReference type="Proteomes" id="UP000284403">
    <property type="component" value="Unassembled WGS sequence"/>
</dbReference>
<name>A0A3R7L1V1_9TRYP</name>
<dbReference type="EMBL" id="MKKU01000619">
    <property type="protein sequence ID" value="RNF05899.1"/>
    <property type="molecule type" value="Genomic_DNA"/>
</dbReference>
<dbReference type="Gene3D" id="1.20.1250.20">
    <property type="entry name" value="MFS general substrate transporter like domains"/>
    <property type="match status" value="2"/>
</dbReference>
<evidence type="ECO:0000256" key="6">
    <source>
        <dbReference type="SAM" id="Phobius"/>
    </source>
</evidence>
<dbReference type="InterPro" id="IPR011701">
    <property type="entry name" value="MFS"/>
</dbReference>
<dbReference type="Pfam" id="PF07690">
    <property type="entry name" value="MFS_1"/>
    <property type="match status" value="1"/>
</dbReference>
<dbReference type="InterPro" id="IPR052983">
    <property type="entry name" value="MFS_Riboflavin_Transporter"/>
</dbReference>
<feature type="transmembrane region" description="Helical" evidence="6">
    <location>
        <begin position="212"/>
        <end position="233"/>
    </location>
</feature>
<feature type="transmembrane region" description="Helical" evidence="6">
    <location>
        <begin position="320"/>
        <end position="342"/>
    </location>
</feature>
<feature type="transmembrane region" description="Helical" evidence="6">
    <location>
        <begin position="385"/>
        <end position="406"/>
    </location>
</feature>
<feature type="transmembrane region" description="Helical" evidence="6">
    <location>
        <begin position="354"/>
        <end position="373"/>
    </location>
</feature>
<dbReference type="AlphaFoldDB" id="A0A3R7L1V1"/>
<dbReference type="InterPro" id="IPR020846">
    <property type="entry name" value="MFS_dom"/>
</dbReference>
<feature type="transmembrane region" description="Helical" evidence="6">
    <location>
        <begin position="122"/>
        <end position="141"/>
    </location>
</feature>
<dbReference type="PANTHER" id="PTHR43385">
    <property type="entry name" value="RIBOFLAVIN TRANSPORTER RIBJ"/>
    <property type="match status" value="1"/>
</dbReference>
<dbReference type="GO" id="GO:0022857">
    <property type="term" value="F:transmembrane transporter activity"/>
    <property type="evidence" value="ECO:0007669"/>
    <property type="project" value="InterPro"/>
</dbReference>
<dbReference type="InterPro" id="IPR036259">
    <property type="entry name" value="MFS_trans_sf"/>
</dbReference>
<reference evidence="8 9" key="1">
    <citation type="journal article" date="2018" name="BMC Genomics">
        <title>Genomic comparison of Trypanosoma conorhini and Trypanosoma rangeli to Trypanosoma cruzi strains of high and low virulence.</title>
        <authorList>
            <person name="Bradwell K.R."/>
            <person name="Koparde V.N."/>
            <person name="Matveyev A.V."/>
            <person name="Serrano M.G."/>
            <person name="Alves J.M."/>
            <person name="Parikh H."/>
            <person name="Huang B."/>
            <person name="Lee V."/>
            <person name="Espinosa-Alvarez O."/>
            <person name="Ortiz P.A."/>
            <person name="Costa-Martins A.G."/>
            <person name="Teixeira M.M."/>
            <person name="Buck G.A."/>
        </authorList>
    </citation>
    <scope>NUCLEOTIDE SEQUENCE [LARGE SCALE GENOMIC DNA]</scope>
    <source>
        <strain evidence="8 9">025E</strain>
    </source>
</reference>
<dbReference type="RefSeq" id="XP_029225341.1">
    <property type="nucleotide sequence ID" value="XM_029374561.1"/>
</dbReference>
<accession>A0A3R7L1V1</accession>
<evidence type="ECO:0000313" key="9">
    <source>
        <dbReference type="Proteomes" id="UP000284403"/>
    </source>
</evidence>
<protein>
    <submittedName>
        <fullName evidence="8">Putative transporter</fullName>
    </submittedName>
</protein>
<keyword evidence="9" id="KW-1185">Reference proteome</keyword>
<dbReference type="SUPFAM" id="SSF103473">
    <property type="entry name" value="MFS general substrate transporter"/>
    <property type="match status" value="1"/>
</dbReference>
<proteinExistence type="predicted"/>
<evidence type="ECO:0000256" key="3">
    <source>
        <dbReference type="ARBA" id="ARBA00022692"/>
    </source>
</evidence>
<dbReference type="GeneID" id="40321313"/>
<dbReference type="PANTHER" id="PTHR43385:SF1">
    <property type="entry name" value="RIBOFLAVIN TRANSPORTER RIBJ"/>
    <property type="match status" value="1"/>
</dbReference>
<keyword evidence="4 6" id="KW-1133">Transmembrane helix</keyword>
<keyword evidence="2" id="KW-0813">Transport</keyword>